<dbReference type="PANTHER" id="PTHR37829:SF3">
    <property type="entry name" value="PROTEIN JAYE-RELATED"/>
    <property type="match status" value="1"/>
</dbReference>
<dbReference type="OrthoDB" id="2554267at2"/>
<dbReference type="Pfam" id="PF04865">
    <property type="entry name" value="Baseplate_J"/>
    <property type="match status" value="1"/>
</dbReference>
<evidence type="ECO:0000313" key="3">
    <source>
        <dbReference type="Proteomes" id="UP000192731"/>
    </source>
</evidence>
<gene>
    <name evidence="2" type="ORF">SAMN00017405_0378</name>
</gene>
<dbReference type="EMBL" id="FWWT01000022">
    <property type="protein sequence ID" value="SMB95319.1"/>
    <property type="molecule type" value="Genomic_DNA"/>
</dbReference>
<dbReference type="RefSeq" id="WP_084054177.1">
    <property type="nucleotide sequence ID" value="NZ_FWWT01000022.1"/>
</dbReference>
<feature type="domain" description="Baseplate protein J-like barrel" evidence="1">
    <location>
        <begin position="99"/>
        <end position="179"/>
    </location>
</feature>
<dbReference type="PANTHER" id="PTHR37829">
    <property type="entry name" value="PHAGE-LIKE ELEMENT PBSX PROTEIN XKDT"/>
    <property type="match status" value="1"/>
</dbReference>
<evidence type="ECO:0000313" key="2">
    <source>
        <dbReference type="EMBL" id="SMB95319.1"/>
    </source>
</evidence>
<dbReference type="InterPro" id="IPR006949">
    <property type="entry name" value="Barrel_Baseplate_J-like"/>
</dbReference>
<dbReference type="Proteomes" id="UP000192731">
    <property type="component" value="Unassembled WGS sequence"/>
</dbReference>
<sequence>MVDFGLTAKGFKRKTYIDIQEDMEARARNLFGEDVNLSEKSPLGLYIRTNAWEISKLWEEAEKIYFSAYIDTAEGVSLSHVGKYIGTNKKGKVEAIGKIKITGTVGTRIPTGFLCSTTNEIFFQTMGDVIITNVGYVIVNIKAIEPGKIGNVSANSITEIVKPIPGVESITNLEPTQDGREVEDDYEFRERYDRSVSMGGSSTRESVEASLLSMDTIKDALVEENDTMQENNGIPPKSLAPFVYGGDDTEVAKTILNAKAGGIRSYGTTEIIVLDSKGRSHLIGFTRPTIKETYVKVTITKNEKYPSNGDDLIKTNIIKYIGGIDSDGTNYKGLGLGRDVIVSKIIFEVSKISGVDDVNIEVSVDGQTYSSLNILVSNKEVANTSPDKVLIL</sequence>
<reference evidence="2 3" key="1">
    <citation type="submission" date="2017-04" db="EMBL/GenBank/DDBJ databases">
        <authorList>
            <person name="Afonso C.L."/>
            <person name="Miller P.J."/>
            <person name="Scott M.A."/>
            <person name="Spackman E."/>
            <person name="Goraichik I."/>
            <person name="Dimitrov K.M."/>
            <person name="Suarez D.L."/>
            <person name="Swayne D.E."/>
        </authorList>
    </citation>
    <scope>NUCLEOTIDE SEQUENCE [LARGE SCALE GENOMIC DNA]</scope>
    <source>
        <strain evidence="2 3">DSM 11270</strain>
    </source>
</reference>
<protein>
    <submittedName>
        <fullName evidence="2">Uncharacterized phage protein gp47/JayE</fullName>
    </submittedName>
</protein>
<organism evidence="2 3">
    <name type="scientific">Desulfonispora thiosulfatigenes DSM 11270</name>
    <dbReference type="NCBI Taxonomy" id="656914"/>
    <lineage>
        <taxon>Bacteria</taxon>
        <taxon>Bacillati</taxon>
        <taxon>Bacillota</taxon>
        <taxon>Clostridia</taxon>
        <taxon>Eubacteriales</taxon>
        <taxon>Peptococcaceae</taxon>
        <taxon>Desulfonispora</taxon>
    </lineage>
</organism>
<dbReference type="InterPro" id="IPR052399">
    <property type="entry name" value="Phage_Baseplate_Assmbl_Protein"/>
</dbReference>
<name>A0A1W1VPN7_DESTI</name>
<evidence type="ECO:0000259" key="1">
    <source>
        <dbReference type="Pfam" id="PF04865"/>
    </source>
</evidence>
<dbReference type="AlphaFoldDB" id="A0A1W1VPN7"/>
<accession>A0A1W1VPN7</accession>
<keyword evidence="3" id="KW-1185">Reference proteome</keyword>
<dbReference type="STRING" id="656914.SAMN00017405_0378"/>
<proteinExistence type="predicted"/>